<accession>A0AAE0YWD6</accession>
<dbReference type="EMBL" id="JAWDGP010005269">
    <property type="protein sequence ID" value="KAK3758468.1"/>
    <property type="molecule type" value="Genomic_DNA"/>
</dbReference>
<evidence type="ECO:0000313" key="1">
    <source>
        <dbReference type="EMBL" id="KAK3758468.1"/>
    </source>
</evidence>
<dbReference type="AlphaFoldDB" id="A0AAE0YWD6"/>
<dbReference type="Proteomes" id="UP001283361">
    <property type="component" value="Unassembled WGS sequence"/>
</dbReference>
<name>A0AAE0YWD6_9GAST</name>
<evidence type="ECO:0000313" key="2">
    <source>
        <dbReference type="Proteomes" id="UP001283361"/>
    </source>
</evidence>
<proteinExistence type="predicted"/>
<keyword evidence="2" id="KW-1185">Reference proteome</keyword>
<sequence>MLLPTVRVQILNPSSLAGCEKPRGRRYGCHFLKFSDGGNVVIACHAEHGCLLLLRDVIDIPLRLEPTSLKFSGGDNVVIACHAEHGCLLLLRDVIDIPLRLEPTTDLWKPKYRHHGLDDPTEEMS</sequence>
<organism evidence="1 2">
    <name type="scientific">Elysia crispata</name>
    <name type="common">lettuce slug</name>
    <dbReference type="NCBI Taxonomy" id="231223"/>
    <lineage>
        <taxon>Eukaryota</taxon>
        <taxon>Metazoa</taxon>
        <taxon>Spiralia</taxon>
        <taxon>Lophotrochozoa</taxon>
        <taxon>Mollusca</taxon>
        <taxon>Gastropoda</taxon>
        <taxon>Heterobranchia</taxon>
        <taxon>Euthyneura</taxon>
        <taxon>Panpulmonata</taxon>
        <taxon>Sacoglossa</taxon>
        <taxon>Placobranchoidea</taxon>
        <taxon>Plakobranchidae</taxon>
        <taxon>Elysia</taxon>
    </lineage>
</organism>
<comment type="caution">
    <text evidence="1">The sequence shown here is derived from an EMBL/GenBank/DDBJ whole genome shotgun (WGS) entry which is preliminary data.</text>
</comment>
<reference evidence="1" key="1">
    <citation type="journal article" date="2023" name="G3 (Bethesda)">
        <title>A reference genome for the long-term kleptoplast-retaining sea slug Elysia crispata morphotype clarki.</title>
        <authorList>
            <person name="Eastman K.E."/>
            <person name="Pendleton A.L."/>
            <person name="Shaikh M.A."/>
            <person name="Suttiyut T."/>
            <person name="Ogas R."/>
            <person name="Tomko P."/>
            <person name="Gavelis G."/>
            <person name="Widhalm J.R."/>
            <person name="Wisecaver J.H."/>
        </authorList>
    </citation>
    <scope>NUCLEOTIDE SEQUENCE</scope>
    <source>
        <strain evidence="1">ECLA1</strain>
    </source>
</reference>
<gene>
    <name evidence="1" type="ORF">RRG08_058738</name>
</gene>
<dbReference type="PROSITE" id="PS51257">
    <property type="entry name" value="PROKAR_LIPOPROTEIN"/>
    <property type="match status" value="1"/>
</dbReference>
<protein>
    <submittedName>
        <fullName evidence="1">Uncharacterized protein</fullName>
    </submittedName>
</protein>